<organism evidence="2">
    <name type="scientific">Sesamum radiatum</name>
    <name type="common">Black benniseed</name>
    <dbReference type="NCBI Taxonomy" id="300843"/>
    <lineage>
        <taxon>Eukaryota</taxon>
        <taxon>Viridiplantae</taxon>
        <taxon>Streptophyta</taxon>
        <taxon>Embryophyta</taxon>
        <taxon>Tracheophyta</taxon>
        <taxon>Spermatophyta</taxon>
        <taxon>Magnoliopsida</taxon>
        <taxon>eudicotyledons</taxon>
        <taxon>Gunneridae</taxon>
        <taxon>Pentapetalae</taxon>
        <taxon>asterids</taxon>
        <taxon>lamiids</taxon>
        <taxon>Lamiales</taxon>
        <taxon>Pedaliaceae</taxon>
        <taxon>Sesamum</taxon>
    </lineage>
</organism>
<name>A0AAW2S6H6_SESRA</name>
<gene>
    <name evidence="2" type="ORF">Sradi_2644000</name>
</gene>
<evidence type="ECO:0000259" key="1">
    <source>
        <dbReference type="Pfam" id="PF04195"/>
    </source>
</evidence>
<reference evidence="2" key="2">
    <citation type="journal article" date="2024" name="Plant">
        <title>Genomic evolution and insights into agronomic trait innovations of Sesamum species.</title>
        <authorList>
            <person name="Miao H."/>
            <person name="Wang L."/>
            <person name="Qu L."/>
            <person name="Liu H."/>
            <person name="Sun Y."/>
            <person name="Le M."/>
            <person name="Wang Q."/>
            <person name="Wei S."/>
            <person name="Zheng Y."/>
            <person name="Lin W."/>
            <person name="Duan Y."/>
            <person name="Cao H."/>
            <person name="Xiong S."/>
            <person name="Wang X."/>
            <person name="Wei L."/>
            <person name="Li C."/>
            <person name="Ma Q."/>
            <person name="Ju M."/>
            <person name="Zhao R."/>
            <person name="Li G."/>
            <person name="Mu C."/>
            <person name="Tian Q."/>
            <person name="Mei H."/>
            <person name="Zhang T."/>
            <person name="Gao T."/>
            <person name="Zhang H."/>
        </authorList>
    </citation>
    <scope>NUCLEOTIDE SEQUENCE</scope>
    <source>
        <strain evidence="2">G02</strain>
    </source>
</reference>
<feature type="domain" description="Transposase (putative) gypsy type" evidence="1">
    <location>
        <begin position="193"/>
        <end position="257"/>
    </location>
</feature>
<dbReference type="EMBL" id="JACGWJ010000011">
    <property type="protein sequence ID" value="KAL0387622.1"/>
    <property type="molecule type" value="Genomic_DNA"/>
</dbReference>
<comment type="caution">
    <text evidence="2">The sequence shown here is derived from an EMBL/GenBank/DDBJ whole genome shotgun (WGS) entry which is preliminary data.</text>
</comment>
<proteinExistence type="predicted"/>
<dbReference type="AlphaFoldDB" id="A0AAW2S6H6"/>
<accession>A0AAW2S6H6</accession>
<reference evidence="2" key="1">
    <citation type="submission" date="2020-06" db="EMBL/GenBank/DDBJ databases">
        <authorList>
            <person name="Li T."/>
            <person name="Hu X."/>
            <person name="Zhang T."/>
            <person name="Song X."/>
            <person name="Zhang H."/>
            <person name="Dai N."/>
            <person name="Sheng W."/>
            <person name="Hou X."/>
            <person name="Wei L."/>
        </authorList>
    </citation>
    <scope>NUCLEOTIDE SEQUENCE</scope>
    <source>
        <strain evidence="2">G02</strain>
        <tissue evidence="2">Leaf</tissue>
    </source>
</reference>
<protein>
    <recommendedName>
        <fullName evidence="1">Transposase (putative) gypsy type domain-containing protein</fullName>
    </recommendedName>
</protein>
<dbReference type="InterPro" id="IPR007321">
    <property type="entry name" value="Transposase_28"/>
</dbReference>
<evidence type="ECO:0000313" key="2">
    <source>
        <dbReference type="EMBL" id="KAL0387622.1"/>
    </source>
</evidence>
<dbReference type="Pfam" id="PF04195">
    <property type="entry name" value="Transposase_28"/>
    <property type="match status" value="1"/>
</dbReference>
<sequence>MVAGCIPGPDPFMVVRLESLFVSSSFIWVVLNIYISSSPPTLRKGKLNRTFPWSKPGTPSLLRFVIYQVKARIPVEATLRGLGLNPTAPKSGRTWSLRQAARRLLHESLGEEENEWEEKYSQDGGVLRTEECNALLGTGGSCPSWSDWVPCSLQCDEVNQLVEEFAILLDFTISFPAPDSHPGSPPTNNMSFFFSQLRAGLRFPLPSSYCEVSRLFRVPLNQLVPNSFRILSAFSMIFQFNGVIPTATIFSQCFQLKRIESGIFHFAPRRGVSFLPIPSPPKRWKGSFFFVFPPRPWTAPNRWIDDAPPALPFSLDDRSPNLCCLLKRLNESPYDCKLMTEDKLLSHFKLSPRVEPLGGITSRGRELYGHLMLDSKREAASSGATDLLKGAATSSDRRLLSLVSREDLDKMLSQSVTLRGELLSCPAGESREGQRQKLEEQVEIAAMKEDHAEEIWTLVDQVRKDLPDTKGGRNYLYAYWVSHLSEFKKFEDYKREVALVAGPFLRFAFKACRQQFLAHGYPPAGEEVAFLNFNLVLDIAPDPFGQPISVVGPLAVDSDEDLDRILEAVEAEVRCDIDQVLGATLGEDVPKGVPPTPIVEDVPGPSKEAEVEVYRRRTLFEIRGVVQARDLVVVLSTGHALKRFGRPMFRMFIGT</sequence>